<keyword evidence="3" id="KW-1003">Cell membrane</keyword>
<accession>A0ABY5J589</accession>
<evidence type="ECO:0000313" key="9">
    <source>
        <dbReference type="EMBL" id="UUD36863.1"/>
    </source>
</evidence>
<evidence type="ECO:0000256" key="2">
    <source>
        <dbReference type="ARBA" id="ARBA00022448"/>
    </source>
</evidence>
<evidence type="ECO:0000256" key="3">
    <source>
        <dbReference type="ARBA" id="ARBA00022475"/>
    </source>
</evidence>
<feature type="transmembrane region" description="Helical" evidence="7">
    <location>
        <begin position="255"/>
        <end position="273"/>
    </location>
</feature>
<reference evidence="9" key="1">
    <citation type="submission" date="2022-07" db="EMBL/GenBank/DDBJ databases">
        <title>Complete genome of Mycoplasma equigenitalium type strain T37.</title>
        <authorList>
            <person name="Spergser J."/>
        </authorList>
    </citation>
    <scope>NUCLEOTIDE SEQUENCE</scope>
    <source>
        <strain evidence="9">T37</strain>
    </source>
</reference>
<evidence type="ECO:0000256" key="5">
    <source>
        <dbReference type="ARBA" id="ARBA00022989"/>
    </source>
</evidence>
<feature type="transmembrane region" description="Helical" evidence="7">
    <location>
        <begin position="303"/>
        <end position="322"/>
    </location>
</feature>
<dbReference type="EMBL" id="CP101808">
    <property type="protein sequence ID" value="UUD36863.1"/>
    <property type="molecule type" value="Genomic_DNA"/>
</dbReference>
<evidence type="ECO:0000259" key="8">
    <source>
        <dbReference type="PROSITE" id="PS50928"/>
    </source>
</evidence>
<dbReference type="PROSITE" id="PS50928">
    <property type="entry name" value="ABC_TM1"/>
    <property type="match status" value="1"/>
</dbReference>
<evidence type="ECO:0000256" key="1">
    <source>
        <dbReference type="ARBA" id="ARBA00004651"/>
    </source>
</evidence>
<organism evidence="9 10">
    <name type="scientific">Mycoplasmopsis equigenitalium</name>
    <dbReference type="NCBI Taxonomy" id="114883"/>
    <lineage>
        <taxon>Bacteria</taxon>
        <taxon>Bacillati</taxon>
        <taxon>Mycoplasmatota</taxon>
        <taxon>Mycoplasmoidales</taxon>
        <taxon>Metamycoplasmataceae</taxon>
        <taxon>Mycoplasmopsis</taxon>
    </lineage>
</organism>
<dbReference type="PANTHER" id="PTHR30193">
    <property type="entry name" value="ABC TRANSPORTER PERMEASE PROTEIN"/>
    <property type="match status" value="1"/>
</dbReference>
<dbReference type="PANTHER" id="PTHR30193:SF37">
    <property type="entry name" value="INNER MEMBRANE ABC TRANSPORTER PERMEASE PROTEIN YCJO"/>
    <property type="match status" value="1"/>
</dbReference>
<sequence length="357" mass="39820">MKLKNSFLSTFTSNKLFHNLAVKKQATNKEEALAGSIVDKRTPIWKPITMLIPTFVILGLFTIMPLFFNLYYAFFKETYFSDGSKKVEFTFEAFVDLFTKEPTFAVGIRNSLMYALIILPLEIGISLVISSAISTLVRKRAKGFWQTVFFLPYITNIVAISLTFTQIFSTNGMFNSIIGRKVTWLESGDMYGFKPLLVMITQGIWSSLAFNILLLTTAMLSVDKNLYRSASIDGIGGTKQFFNITLPSIRGTTRFLITMSIISGIKVFPLALFNNDVAEATGNGASTLMLFVYGRTGIGDFRMAASSAISLFIIGVSFSIIVRGGFQAIIRATNNLGEYHVWKKIKNSRVINKAQIK</sequence>
<dbReference type="Gene3D" id="1.10.3720.10">
    <property type="entry name" value="MetI-like"/>
    <property type="match status" value="1"/>
</dbReference>
<dbReference type="RefSeq" id="WP_129722946.1">
    <property type="nucleotide sequence ID" value="NZ_CP101808.1"/>
</dbReference>
<name>A0ABY5J589_9BACT</name>
<dbReference type="Proteomes" id="UP001059576">
    <property type="component" value="Chromosome"/>
</dbReference>
<evidence type="ECO:0000256" key="6">
    <source>
        <dbReference type="ARBA" id="ARBA00023136"/>
    </source>
</evidence>
<feature type="transmembrane region" description="Helical" evidence="7">
    <location>
        <begin position="112"/>
        <end position="137"/>
    </location>
</feature>
<evidence type="ECO:0000313" key="10">
    <source>
        <dbReference type="Proteomes" id="UP001059576"/>
    </source>
</evidence>
<keyword evidence="5 7" id="KW-1133">Transmembrane helix</keyword>
<feature type="domain" description="ABC transmembrane type-1" evidence="8">
    <location>
        <begin position="108"/>
        <end position="322"/>
    </location>
</feature>
<protein>
    <submittedName>
        <fullName evidence="9">Sugar ABC transporter permease</fullName>
    </submittedName>
</protein>
<keyword evidence="2" id="KW-0813">Transport</keyword>
<feature type="transmembrane region" description="Helical" evidence="7">
    <location>
        <begin position="196"/>
        <end position="222"/>
    </location>
</feature>
<dbReference type="InterPro" id="IPR000515">
    <property type="entry name" value="MetI-like"/>
</dbReference>
<feature type="transmembrane region" description="Helical" evidence="7">
    <location>
        <begin position="149"/>
        <end position="168"/>
    </location>
</feature>
<dbReference type="InterPro" id="IPR035906">
    <property type="entry name" value="MetI-like_sf"/>
</dbReference>
<comment type="subcellular location">
    <subcellularLocation>
        <location evidence="1">Cell membrane</location>
        <topology evidence="1">Multi-pass membrane protein</topology>
    </subcellularLocation>
</comment>
<gene>
    <name evidence="9" type="ORF">NPA09_03115</name>
</gene>
<dbReference type="CDD" id="cd06261">
    <property type="entry name" value="TM_PBP2"/>
    <property type="match status" value="1"/>
</dbReference>
<dbReference type="SUPFAM" id="SSF161098">
    <property type="entry name" value="MetI-like"/>
    <property type="match status" value="1"/>
</dbReference>
<keyword evidence="6 7" id="KW-0472">Membrane</keyword>
<feature type="transmembrane region" description="Helical" evidence="7">
    <location>
        <begin position="50"/>
        <end position="74"/>
    </location>
</feature>
<proteinExistence type="predicted"/>
<keyword evidence="10" id="KW-1185">Reference proteome</keyword>
<keyword evidence="4 7" id="KW-0812">Transmembrane</keyword>
<dbReference type="InterPro" id="IPR051393">
    <property type="entry name" value="ABC_transporter_permease"/>
</dbReference>
<evidence type="ECO:0000256" key="7">
    <source>
        <dbReference type="SAM" id="Phobius"/>
    </source>
</evidence>
<evidence type="ECO:0000256" key="4">
    <source>
        <dbReference type="ARBA" id="ARBA00022692"/>
    </source>
</evidence>